<evidence type="ECO:0000256" key="2">
    <source>
        <dbReference type="ARBA" id="ARBA00023125"/>
    </source>
</evidence>
<dbReference type="CDD" id="cd07377">
    <property type="entry name" value="WHTH_GntR"/>
    <property type="match status" value="1"/>
</dbReference>
<dbReference type="PRINTS" id="PR00035">
    <property type="entry name" value="HTHGNTR"/>
</dbReference>
<accession>A0A285PMM9</accession>
<dbReference type="RefSeq" id="WP_210200964.1">
    <property type="nucleotide sequence ID" value="NZ_OBEL01000007.1"/>
</dbReference>
<dbReference type="PRINTS" id="PR00033">
    <property type="entry name" value="HTHASNC"/>
</dbReference>
<dbReference type="Pfam" id="PF00392">
    <property type="entry name" value="GntR"/>
    <property type="match status" value="1"/>
</dbReference>
<dbReference type="PANTHER" id="PTHR43537">
    <property type="entry name" value="TRANSCRIPTIONAL REGULATOR, GNTR FAMILY"/>
    <property type="match status" value="1"/>
</dbReference>
<evidence type="ECO:0000313" key="5">
    <source>
        <dbReference type="EMBL" id="SNZ21141.1"/>
    </source>
</evidence>
<dbReference type="Proteomes" id="UP000219439">
    <property type="component" value="Unassembled WGS sequence"/>
</dbReference>
<dbReference type="InterPro" id="IPR036390">
    <property type="entry name" value="WH_DNA-bd_sf"/>
</dbReference>
<dbReference type="AlphaFoldDB" id="A0A285PMM9"/>
<dbReference type="InterPro" id="IPR011711">
    <property type="entry name" value="GntR_C"/>
</dbReference>
<feature type="domain" description="HTH gntR-type" evidence="4">
    <location>
        <begin position="8"/>
        <end position="75"/>
    </location>
</feature>
<keyword evidence="2" id="KW-0238">DNA-binding</keyword>
<keyword evidence="1" id="KW-0805">Transcription regulation</keyword>
<dbReference type="InterPro" id="IPR008920">
    <property type="entry name" value="TF_FadR/GntR_C"/>
</dbReference>
<dbReference type="GO" id="GO:0003700">
    <property type="term" value="F:DNA-binding transcription factor activity"/>
    <property type="evidence" value="ECO:0007669"/>
    <property type="project" value="InterPro"/>
</dbReference>
<organism evidence="5 6">
    <name type="scientific">Cohaesibacter gelatinilyticus</name>
    <dbReference type="NCBI Taxonomy" id="372072"/>
    <lineage>
        <taxon>Bacteria</taxon>
        <taxon>Pseudomonadati</taxon>
        <taxon>Pseudomonadota</taxon>
        <taxon>Alphaproteobacteria</taxon>
        <taxon>Hyphomicrobiales</taxon>
        <taxon>Cohaesibacteraceae</taxon>
    </lineage>
</organism>
<dbReference type="SMART" id="SM00345">
    <property type="entry name" value="HTH_GNTR"/>
    <property type="match status" value="1"/>
</dbReference>
<dbReference type="Pfam" id="PF07729">
    <property type="entry name" value="FCD"/>
    <property type="match status" value="1"/>
</dbReference>
<gene>
    <name evidence="5" type="ORF">SAMN06265368_4258</name>
</gene>
<dbReference type="SMART" id="SM00895">
    <property type="entry name" value="FCD"/>
    <property type="match status" value="1"/>
</dbReference>
<keyword evidence="6" id="KW-1185">Reference proteome</keyword>
<dbReference type="SUPFAM" id="SSF46785">
    <property type="entry name" value="Winged helix' DNA-binding domain"/>
    <property type="match status" value="1"/>
</dbReference>
<evidence type="ECO:0000256" key="1">
    <source>
        <dbReference type="ARBA" id="ARBA00023015"/>
    </source>
</evidence>
<dbReference type="PANTHER" id="PTHR43537:SF24">
    <property type="entry name" value="GLUCONATE OPERON TRANSCRIPTIONAL REPRESSOR"/>
    <property type="match status" value="1"/>
</dbReference>
<dbReference type="Gene3D" id="1.20.120.530">
    <property type="entry name" value="GntR ligand-binding domain-like"/>
    <property type="match status" value="1"/>
</dbReference>
<dbReference type="Gene3D" id="1.10.10.10">
    <property type="entry name" value="Winged helix-like DNA-binding domain superfamily/Winged helix DNA-binding domain"/>
    <property type="match status" value="1"/>
</dbReference>
<dbReference type="SUPFAM" id="SSF48008">
    <property type="entry name" value="GntR ligand-binding domain-like"/>
    <property type="match status" value="1"/>
</dbReference>
<dbReference type="InterPro" id="IPR000485">
    <property type="entry name" value="AsnC-type_HTH_dom"/>
</dbReference>
<proteinExistence type="predicted"/>
<protein>
    <submittedName>
        <fullName evidence="5">Transcriptional regulator, GntR family</fullName>
    </submittedName>
</protein>
<evidence type="ECO:0000313" key="6">
    <source>
        <dbReference type="Proteomes" id="UP000219439"/>
    </source>
</evidence>
<dbReference type="EMBL" id="OBEL01000007">
    <property type="protein sequence ID" value="SNZ21141.1"/>
    <property type="molecule type" value="Genomic_DNA"/>
</dbReference>
<dbReference type="GO" id="GO:0043565">
    <property type="term" value="F:sequence-specific DNA binding"/>
    <property type="evidence" value="ECO:0007669"/>
    <property type="project" value="InterPro"/>
</dbReference>
<dbReference type="PROSITE" id="PS50949">
    <property type="entry name" value="HTH_GNTR"/>
    <property type="match status" value="1"/>
</dbReference>
<dbReference type="InterPro" id="IPR000524">
    <property type="entry name" value="Tscrpt_reg_HTH_GntR"/>
</dbReference>
<keyword evidence="3" id="KW-0804">Transcription</keyword>
<reference evidence="5 6" key="1">
    <citation type="submission" date="2017-09" db="EMBL/GenBank/DDBJ databases">
        <authorList>
            <person name="Ehlers B."/>
            <person name="Leendertz F.H."/>
        </authorList>
    </citation>
    <scope>NUCLEOTIDE SEQUENCE [LARGE SCALE GENOMIC DNA]</scope>
    <source>
        <strain evidence="5 6">DSM 18289</strain>
    </source>
</reference>
<name>A0A285PMM9_9HYPH</name>
<evidence type="ECO:0000259" key="4">
    <source>
        <dbReference type="PROSITE" id="PS50949"/>
    </source>
</evidence>
<sequence>MSAENSDLPLAEKVYRQLLEDIREGQFHPGERIKEASIANRLGISRTPVREAIRRLQSEGRVTIEPQRGAVVAELDRLEISELYLLRQQLEGIAARFAAQHASDMEIEQMQVILDRAHGENADKRALNQGNWDLHKAIFYAAKNRFLLKTFNALSDDLALLRGARYIPQGRPAELYKEHKAIVDAIRARDPDRAEQAAKDHIESSYRIHLQIAFEM</sequence>
<evidence type="ECO:0000256" key="3">
    <source>
        <dbReference type="ARBA" id="ARBA00023163"/>
    </source>
</evidence>
<dbReference type="InterPro" id="IPR036388">
    <property type="entry name" value="WH-like_DNA-bd_sf"/>
</dbReference>